<protein>
    <submittedName>
        <fullName evidence="2">Uncharacterized protein</fullName>
    </submittedName>
</protein>
<dbReference type="EMBL" id="PZQS01000002">
    <property type="protein sequence ID" value="PVD37115.1"/>
    <property type="molecule type" value="Genomic_DNA"/>
</dbReference>
<dbReference type="AlphaFoldDB" id="A0A2T7PUK7"/>
<keyword evidence="3" id="KW-1185">Reference proteome</keyword>
<reference evidence="2 3" key="1">
    <citation type="submission" date="2018-04" db="EMBL/GenBank/DDBJ databases">
        <title>The genome of golden apple snail Pomacea canaliculata provides insight into stress tolerance and invasive adaptation.</title>
        <authorList>
            <person name="Liu C."/>
            <person name="Liu B."/>
            <person name="Ren Y."/>
            <person name="Zhang Y."/>
            <person name="Wang H."/>
            <person name="Li S."/>
            <person name="Jiang F."/>
            <person name="Yin L."/>
            <person name="Zhang G."/>
            <person name="Qian W."/>
            <person name="Fan W."/>
        </authorList>
    </citation>
    <scope>NUCLEOTIDE SEQUENCE [LARGE SCALE GENOMIC DNA]</scope>
    <source>
        <strain evidence="2">SZHN2017</strain>
        <tissue evidence="2">Muscle</tissue>
    </source>
</reference>
<feature type="region of interest" description="Disordered" evidence="1">
    <location>
        <begin position="1"/>
        <end position="20"/>
    </location>
</feature>
<evidence type="ECO:0000313" key="2">
    <source>
        <dbReference type="EMBL" id="PVD37115.1"/>
    </source>
</evidence>
<evidence type="ECO:0000256" key="1">
    <source>
        <dbReference type="SAM" id="MobiDB-lite"/>
    </source>
</evidence>
<accession>A0A2T7PUK7</accession>
<dbReference type="Proteomes" id="UP000245119">
    <property type="component" value="Linkage Group LG2"/>
</dbReference>
<organism evidence="2 3">
    <name type="scientific">Pomacea canaliculata</name>
    <name type="common">Golden apple snail</name>
    <dbReference type="NCBI Taxonomy" id="400727"/>
    <lineage>
        <taxon>Eukaryota</taxon>
        <taxon>Metazoa</taxon>
        <taxon>Spiralia</taxon>
        <taxon>Lophotrochozoa</taxon>
        <taxon>Mollusca</taxon>
        <taxon>Gastropoda</taxon>
        <taxon>Caenogastropoda</taxon>
        <taxon>Architaenioglossa</taxon>
        <taxon>Ampullarioidea</taxon>
        <taxon>Ampullariidae</taxon>
        <taxon>Pomacea</taxon>
    </lineage>
</organism>
<name>A0A2T7PUK7_POMCA</name>
<evidence type="ECO:0000313" key="3">
    <source>
        <dbReference type="Proteomes" id="UP000245119"/>
    </source>
</evidence>
<comment type="caution">
    <text evidence="2">The sequence shown here is derived from an EMBL/GenBank/DDBJ whole genome shotgun (WGS) entry which is preliminary data.</text>
</comment>
<gene>
    <name evidence="2" type="ORF">C0Q70_04110</name>
</gene>
<sequence length="319" mass="35495">MSFEDDFIVSESSNDSVSPIQVRTPFEDKSVELDIGTDSDDGFQPVVSRNRGRKLLHRSFNSERQGNVPELRFPIVISTVQRENRAVVLAGPVKLTREVKAKIGEVVEIRPHAQTNKLIIGCSSKLQQEEATNIKHFLGFPVLCYQPGHNLPVKIDRKRGLGVVRNIPIEESLEDLNQLLGPNINSFLRNANVTIVTGLAISRINANLRLSVADAVKSMIQDRAHFRSIKISHASIVAPPAIALGMEAALAGLYISKLAKSVLLVNCPTGMLCFRPKLITGGSMPQRSLRTSRKFRFLLLYRPPRLLPPYRNWFSSLSL</sequence>
<proteinExistence type="predicted"/>
<feature type="compositionally biased region" description="Polar residues" evidence="1">
    <location>
        <begin position="10"/>
        <end position="20"/>
    </location>
</feature>